<keyword evidence="1" id="KW-0812">Transmembrane</keyword>
<name>A0A511XH56_9PROT</name>
<comment type="caution">
    <text evidence="2">The sequence shown here is derived from an EMBL/GenBank/DDBJ whole genome shotgun (WGS) entry which is preliminary data.</text>
</comment>
<dbReference type="AlphaFoldDB" id="A0A511XH56"/>
<protein>
    <submittedName>
        <fullName evidence="2">Uncharacterized protein</fullName>
    </submittedName>
</protein>
<dbReference type="RefSeq" id="WP_146885700.1">
    <property type="nucleotide sequence ID" value="NZ_BJYG01000004.1"/>
</dbReference>
<dbReference type="Proteomes" id="UP000321746">
    <property type="component" value="Unassembled WGS sequence"/>
</dbReference>
<proteinExistence type="predicted"/>
<reference evidence="2 3" key="1">
    <citation type="submission" date="2019-07" db="EMBL/GenBank/DDBJ databases">
        <title>Whole genome shotgun sequence of Acetobacter oeni NBRC 105207.</title>
        <authorList>
            <person name="Hosoyama A."/>
            <person name="Uohara A."/>
            <person name="Ohji S."/>
            <person name="Ichikawa N."/>
        </authorList>
    </citation>
    <scope>NUCLEOTIDE SEQUENCE [LARGE SCALE GENOMIC DNA]</scope>
    <source>
        <strain evidence="2 3">NBRC 105207</strain>
    </source>
</reference>
<keyword evidence="1" id="KW-1133">Transmembrane helix</keyword>
<feature type="transmembrane region" description="Helical" evidence="1">
    <location>
        <begin position="73"/>
        <end position="92"/>
    </location>
</feature>
<keyword evidence="1" id="KW-0472">Membrane</keyword>
<keyword evidence="3" id="KW-1185">Reference proteome</keyword>
<organism evidence="2 3">
    <name type="scientific">Acetobacter oeni</name>
    <dbReference type="NCBI Taxonomy" id="304077"/>
    <lineage>
        <taxon>Bacteria</taxon>
        <taxon>Pseudomonadati</taxon>
        <taxon>Pseudomonadota</taxon>
        <taxon>Alphaproteobacteria</taxon>
        <taxon>Acetobacterales</taxon>
        <taxon>Acetobacteraceae</taxon>
        <taxon>Acetobacter</taxon>
    </lineage>
</organism>
<evidence type="ECO:0000313" key="2">
    <source>
        <dbReference type="EMBL" id="GEN62286.1"/>
    </source>
</evidence>
<sequence length="102" mass="11350">MSAINLLALCLITIRSARQRKIFPPDKRERTILRAATTVRLATLTVAMICALLTIMFGGITGQRTALQLGMEVPIFMFGAIIALQCTGELYLRAQYRFAEDD</sequence>
<evidence type="ECO:0000313" key="3">
    <source>
        <dbReference type="Proteomes" id="UP000321746"/>
    </source>
</evidence>
<evidence type="ECO:0000256" key="1">
    <source>
        <dbReference type="SAM" id="Phobius"/>
    </source>
</evidence>
<accession>A0A511XH56</accession>
<gene>
    <name evidence="2" type="ORF">AOE01nite_05100</name>
</gene>
<dbReference type="EMBL" id="BJYG01000004">
    <property type="protein sequence ID" value="GEN62286.1"/>
    <property type="molecule type" value="Genomic_DNA"/>
</dbReference>
<feature type="transmembrane region" description="Helical" evidence="1">
    <location>
        <begin position="43"/>
        <end position="61"/>
    </location>
</feature>